<feature type="domain" description="Vacuolar protein sorting-associated protein 13 VPS13 adaptor binding" evidence="1">
    <location>
        <begin position="52"/>
        <end position="194"/>
    </location>
</feature>
<dbReference type="Pfam" id="PF25036">
    <property type="entry name" value="VPS13_VAB"/>
    <property type="match status" value="1"/>
</dbReference>
<dbReference type="Proteomes" id="UP000035740">
    <property type="component" value="Unassembled WGS sequence"/>
</dbReference>
<dbReference type="OrthoDB" id="428159at2759"/>
<gene>
    <name evidence="2" type="ORF">BVRB_030490</name>
</gene>
<keyword evidence="3" id="KW-1185">Reference proteome</keyword>
<dbReference type="Gramene" id="KMS93536">
    <property type="protein sequence ID" value="KMS93536"/>
    <property type="gene ID" value="BVRB_030490"/>
</dbReference>
<dbReference type="EMBL" id="KQ101655">
    <property type="protein sequence ID" value="KMS93536.1"/>
    <property type="molecule type" value="Genomic_DNA"/>
</dbReference>
<evidence type="ECO:0000259" key="1">
    <source>
        <dbReference type="Pfam" id="PF25036"/>
    </source>
</evidence>
<accession>A0A0J8AXT0</accession>
<sequence length="243" mass="26864">MIGSDSAFSPYYVRNETGDQVIYWLDTDANIRDTVVNGHEAPVKVVPYELLQASSRDTTSISLNLQVHGPWLPISGLKFDKVGAKRFVLAPTRNAPATAANMYLVADCSLLNGIKTLTLRSSLVIVNNLKVAVELYSSDQPPSVDLDRADPQRFGPVAPGQSLPVPLRLLHLDRIYIRPDQGSVRWSETPFSVTGLSRMKSGESMLLQCLTTDRTVAPNFFSYFNGAFSNRQAPLRGSRFMLM</sequence>
<name>A0A0J8AXT0_BETVV</name>
<organism evidence="2 3">
    <name type="scientific">Beta vulgaris subsp. vulgaris</name>
    <name type="common">Beet</name>
    <dbReference type="NCBI Taxonomy" id="3555"/>
    <lineage>
        <taxon>Eukaryota</taxon>
        <taxon>Viridiplantae</taxon>
        <taxon>Streptophyta</taxon>
        <taxon>Embryophyta</taxon>
        <taxon>Tracheophyta</taxon>
        <taxon>Spermatophyta</taxon>
        <taxon>Magnoliopsida</taxon>
        <taxon>eudicotyledons</taxon>
        <taxon>Gunneridae</taxon>
        <taxon>Pentapetalae</taxon>
        <taxon>Caryophyllales</taxon>
        <taxon>Chenopodiaceae</taxon>
        <taxon>Betoideae</taxon>
        <taxon>Beta</taxon>
    </lineage>
</organism>
<protein>
    <recommendedName>
        <fullName evidence="1">Vacuolar protein sorting-associated protein 13 VPS13 adaptor binding domain-containing protein</fullName>
    </recommendedName>
</protein>
<evidence type="ECO:0000313" key="3">
    <source>
        <dbReference type="Proteomes" id="UP000035740"/>
    </source>
</evidence>
<reference evidence="2 3" key="1">
    <citation type="journal article" date="2014" name="Nature">
        <title>The genome of the recently domesticated crop plant sugar beet (Beta vulgaris).</title>
        <authorList>
            <person name="Dohm J.C."/>
            <person name="Minoche A.E."/>
            <person name="Holtgrawe D."/>
            <person name="Capella-Gutierrez S."/>
            <person name="Zakrzewski F."/>
            <person name="Tafer H."/>
            <person name="Rupp O."/>
            <person name="Sorensen T.R."/>
            <person name="Stracke R."/>
            <person name="Reinhardt R."/>
            <person name="Goesmann A."/>
            <person name="Kraft T."/>
            <person name="Schulz B."/>
            <person name="Stadler P.F."/>
            <person name="Schmidt T."/>
            <person name="Gabaldon T."/>
            <person name="Lehrach H."/>
            <person name="Weisshaar B."/>
            <person name="Himmelbauer H."/>
        </authorList>
    </citation>
    <scope>NUCLEOTIDE SEQUENCE [LARGE SCALE GENOMIC DNA]</scope>
    <source>
        <tissue evidence="2">Taproot</tissue>
    </source>
</reference>
<evidence type="ECO:0000313" key="2">
    <source>
        <dbReference type="EMBL" id="KMS93536.1"/>
    </source>
</evidence>
<dbReference type="InterPro" id="IPR009543">
    <property type="entry name" value="VPS13_VAB"/>
</dbReference>
<dbReference type="AlphaFoldDB" id="A0A0J8AXT0"/>
<proteinExistence type="predicted"/>